<protein>
    <submittedName>
        <fullName evidence="2">Uncharacterized protein</fullName>
    </submittedName>
</protein>
<name>A0A179SJU4_9HYPH</name>
<dbReference type="EMBL" id="LWHQ01000006">
    <property type="protein sequence ID" value="OAS27291.1"/>
    <property type="molecule type" value="Genomic_DNA"/>
</dbReference>
<feature type="transmembrane region" description="Helical" evidence="1">
    <location>
        <begin position="109"/>
        <end position="142"/>
    </location>
</feature>
<dbReference type="RefSeq" id="WP_048437576.1">
    <property type="nucleotide sequence ID" value="NZ_LWHQ01000006.1"/>
</dbReference>
<evidence type="ECO:0000256" key="1">
    <source>
        <dbReference type="SAM" id="Phobius"/>
    </source>
</evidence>
<accession>A0A179SJU4</accession>
<proteinExistence type="predicted"/>
<comment type="caution">
    <text evidence="2">The sequence shown here is derived from an EMBL/GenBank/DDBJ whole genome shotgun (WGS) entry which is preliminary data.</text>
</comment>
<keyword evidence="1" id="KW-1133">Transmembrane helix</keyword>
<dbReference type="AlphaFoldDB" id="A0A179SJU4"/>
<feature type="transmembrane region" description="Helical" evidence="1">
    <location>
        <begin position="6"/>
        <end position="24"/>
    </location>
</feature>
<evidence type="ECO:0000313" key="3">
    <source>
        <dbReference type="Proteomes" id="UP000078316"/>
    </source>
</evidence>
<keyword evidence="1" id="KW-0812">Transmembrane</keyword>
<gene>
    <name evidence="2" type="ORF">A5481_02390</name>
</gene>
<evidence type="ECO:0000313" key="2">
    <source>
        <dbReference type="EMBL" id="OAS27291.1"/>
    </source>
</evidence>
<feature type="transmembrane region" description="Helical" evidence="1">
    <location>
        <begin position="67"/>
        <end position="84"/>
    </location>
</feature>
<reference evidence="2 3" key="1">
    <citation type="submission" date="2016-04" db="EMBL/GenBank/DDBJ databases">
        <authorList>
            <person name="Evans L.H."/>
            <person name="Alamgir A."/>
            <person name="Owens N."/>
            <person name="Weber N.D."/>
            <person name="Virtaneva K."/>
            <person name="Barbian K."/>
            <person name="Babar A."/>
            <person name="Rosenke K."/>
        </authorList>
    </citation>
    <scope>NUCLEOTIDE SEQUENCE [LARGE SCALE GENOMIC DNA]</scope>
    <source>
        <strain evidence="2 3">PMB02</strain>
    </source>
</reference>
<sequence>MTLELILWAGLIVVVYAAIANRFLKVADFYKRRATDLAGAMLHDPHLSDERRKTILVLIPRLSHRRMAWVLAFGVVPSILVALWRRRGQTRSEGYAGVPSNQTERWKHLTLAVLLGGVLGSPLATVLLGVQLLALTFVIPFARLADVLMQKSASALPPVKNDLAPV</sequence>
<organism evidence="2 3">
    <name type="scientific">Methylobacterium platani</name>
    <dbReference type="NCBI Taxonomy" id="427683"/>
    <lineage>
        <taxon>Bacteria</taxon>
        <taxon>Pseudomonadati</taxon>
        <taxon>Pseudomonadota</taxon>
        <taxon>Alphaproteobacteria</taxon>
        <taxon>Hyphomicrobiales</taxon>
        <taxon>Methylobacteriaceae</taxon>
        <taxon>Methylobacterium</taxon>
    </lineage>
</organism>
<dbReference type="Proteomes" id="UP000078316">
    <property type="component" value="Unassembled WGS sequence"/>
</dbReference>
<keyword evidence="1" id="KW-0472">Membrane</keyword>